<dbReference type="AlphaFoldDB" id="A0A9X1P1S3"/>
<protein>
    <submittedName>
        <fullName evidence="1">Uncharacterized protein</fullName>
    </submittedName>
</protein>
<comment type="caution">
    <text evidence="1">The sequence shown here is derived from an EMBL/GenBank/DDBJ whole genome shotgun (WGS) entry which is preliminary data.</text>
</comment>
<evidence type="ECO:0000313" key="2">
    <source>
        <dbReference type="Proteomes" id="UP001139035"/>
    </source>
</evidence>
<dbReference type="Proteomes" id="UP001139035">
    <property type="component" value="Unassembled WGS sequence"/>
</dbReference>
<dbReference type="RefSeq" id="WP_233720470.1">
    <property type="nucleotide sequence ID" value="NZ_JAJUWU010000016.1"/>
</dbReference>
<reference evidence="1" key="1">
    <citation type="submission" date="2022-01" db="EMBL/GenBank/DDBJ databases">
        <title>Jiella avicenniae sp. nov., a novel endophytic bacterium isolated from bark of Avicennia marina.</title>
        <authorList>
            <person name="Tuo L."/>
        </authorList>
    </citation>
    <scope>NUCLEOTIDE SEQUENCE</scope>
    <source>
        <strain evidence="1">CBK1P-4</strain>
    </source>
</reference>
<sequence length="258" mass="26548">MTNAFTVAYSELTRVLPWSLRALGYPFPIADRGSHLTATAAAISPKILDEIAGMQHRPASGPLHEIAADGTLAIDAQGVSLLEVGPPAIDYLAAHAGDAPLGVARIAGASEASLIAAILLTGAEYGLSSIALLPSAKACAWYVASRGDDKMRLSAGTGTTTLLAALLDDIRQSPVLAEAAARQDALTIVARATPFQIDADAAETIDPAKAISTAHARGIPVSAQTLKAIYDLEVLTWMPSSERSRAQAGFTQPAGTAA</sequence>
<name>A0A9X1P1S3_9HYPH</name>
<evidence type="ECO:0000313" key="1">
    <source>
        <dbReference type="EMBL" id="MCE7029477.1"/>
    </source>
</evidence>
<proteinExistence type="predicted"/>
<dbReference type="EMBL" id="JAJUWU010000016">
    <property type="protein sequence ID" value="MCE7029477.1"/>
    <property type="molecule type" value="Genomic_DNA"/>
</dbReference>
<gene>
    <name evidence="1" type="ORF">LZD57_15910</name>
</gene>
<keyword evidence="2" id="KW-1185">Reference proteome</keyword>
<accession>A0A9X1P1S3</accession>
<organism evidence="1 2">
    <name type="scientific">Jiella avicenniae</name>
    <dbReference type="NCBI Taxonomy" id="2907202"/>
    <lineage>
        <taxon>Bacteria</taxon>
        <taxon>Pseudomonadati</taxon>
        <taxon>Pseudomonadota</taxon>
        <taxon>Alphaproteobacteria</taxon>
        <taxon>Hyphomicrobiales</taxon>
        <taxon>Aurantimonadaceae</taxon>
        <taxon>Jiella</taxon>
    </lineage>
</organism>